<dbReference type="OrthoDB" id="134985at2"/>
<comment type="caution">
    <text evidence="5">The sequence shown here is derived from an EMBL/GenBank/DDBJ whole genome shotgun (WGS) entry which is preliminary data.</text>
</comment>
<dbReference type="AlphaFoldDB" id="A0A5N0VBC2"/>
<keyword evidence="3" id="KW-0804">Transcription</keyword>
<dbReference type="CDD" id="cd06170">
    <property type="entry name" value="LuxR_C_like"/>
    <property type="match status" value="1"/>
</dbReference>
<evidence type="ECO:0000313" key="5">
    <source>
        <dbReference type="EMBL" id="KAA9163687.1"/>
    </source>
</evidence>
<feature type="domain" description="HTH luxR-type" evidence="4">
    <location>
        <begin position="763"/>
        <end position="828"/>
    </location>
</feature>
<dbReference type="PANTHER" id="PTHR44688:SF16">
    <property type="entry name" value="DNA-BINDING TRANSCRIPTIONAL ACTIVATOR DEVR_DOSR"/>
    <property type="match status" value="1"/>
</dbReference>
<dbReference type="SMART" id="SM00421">
    <property type="entry name" value="HTH_LUXR"/>
    <property type="match status" value="1"/>
</dbReference>
<protein>
    <submittedName>
        <fullName evidence="5">Helix-turn-helix transcriptional regulator</fullName>
    </submittedName>
</protein>
<keyword evidence="6" id="KW-1185">Reference proteome</keyword>
<dbReference type="Proteomes" id="UP000319769">
    <property type="component" value="Unassembled WGS sequence"/>
</dbReference>
<dbReference type="GO" id="GO:0003677">
    <property type="term" value="F:DNA binding"/>
    <property type="evidence" value="ECO:0007669"/>
    <property type="project" value="UniProtKB-KW"/>
</dbReference>
<dbReference type="Gene3D" id="1.10.10.10">
    <property type="entry name" value="Winged helix-like DNA-binding domain superfamily/Winged helix DNA-binding domain"/>
    <property type="match status" value="1"/>
</dbReference>
<reference evidence="5" key="1">
    <citation type="submission" date="2019-09" db="EMBL/GenBank/DDBJ databases">
        <authorList>
            <person name="Teo W.F.A."/>
            <person name="Duangmal K."/>
        </authorList>
    </citation>
    <scope>NUCLEOTIDE SEQUENCE [LARGE SCALE GENOMIC DNA]</scope>
    <source>
        <strain evidence="5">K81G1</strain>
    </source>
</reference>
<dbReference type="PANTHER" id="PTHR44688">
    <property type="entry name" value="DNA-BINDING TRANSCRIPTIONAL ACTIVATOR DEVR_DOSR"/>
    <property type="match status" value="1"/>
</dbReference>
<evidence type="ECO:0000256" key="1">
    <source>
        <dbReference type="ARBA" id="ARBA00023015"/>
    </source>
</evidence>
<dbReference type="EMBL" id="VMNW02000009">
    <property type="protein sequence ID" value="KAA9163687.1"/>
    <property type="molecule type" value="Genomic_DNA"/>
</dbReference>
<dbReference type="Pfam" id="PF25873">
    <property type="entry name" value="WHD_MalT"/>
    <property type="match status" value="1"/>
</dbReference>
<sequence>MRDRFIESVSSAAVTLVCAPAGYGKSLLLADWIENTGNRDKAWVTLDSGDRDPAAFVTALLCAVRECEMVPDDAKIHRLRPPRRTDAAAVLVSLSDAIGLLPEPLYLVLDDVQSVVGEASLGVLTALVRDQPRNLRLVLAACADPPLPLARLRVEGRLAEFRSDQLRFTAEEVPLLLEACGVRLNGDQVRRLMEMTDGWVAGLRLAARSLRDAPSPDRFLDTYAGDDGTIADFLAGEVLSQLPGRTRRLLRLLSVCENVTPELASTLSGEADAGAVLAELERENSLLTALGEDKRWYRIHPLLRSYLSADLNRTSPELVRVLHKIVATSFAGEGYNREALGHACQSGDAQSVVSVLRANAVEMLLTGEADLVLEGLAAAGRAAVAADPWLGLFSALAWLEKGEFAAAERALARAGTAENARLGPAFTALRRLIVSAYSCATGRLLLDDTTPNPGDSALVAVAATERAVALAAHGDPSGADRELRISEHLGRKHGLDYLLLHGEVARAYVAATSGDFAAMELACGRALAHTAGSAWQDSPWLPLCGALSGLVKLMRLDPAGALEVAAGTVDAAAPAVRFAGALVIGAARFDRGDRTGGLEMLYQGRRGLGDRPVNVALAATAALTEHQCALEAGRFPIAREVAAWATHRLGAGAEVELMAARTELAQGDSDTAARLLPECRTGEAPTTAVESWLLESALALAADRRTRARFALDTALQLASPVGILRPFAHAEPDVRRLLVDQLGGFGTTDAFARRVRRALAAGESGEAPLTSREHAVLVRLTAPQPLEEIAAQLSVSVNTVKTHVRAIYAKLGVTNRREAVVVARERGLD</sequence>
<dbReference type="InterPro" id="IPR016032">
    <property type="entry name" value="Sig_transdc_resp-reg_C-effctor"/>
</dbReference>
<proteinExistence type="predicted"/>
<dbReference type="InterPro" id="IPR011990">
    <property type="entry name" value="TPR-like_helical_dom_sf"/>
</dbReference>
<organism evidence="5 6">
    <name type="scientific">Amycolatopsis acidicola</name>
    <dbReference type="NCBI Taxonomy" id="2596893"/>
    <lineage>
        <taxon>Bacteria</taxon>
        <taxon>Bacillati</taxon>
        <taxon>Actinomycetota</taxon>
        <taxon>Actinomycetes</taxon>
        <taxon>Pseudonocardiales</taxon>
        <taxon>Pseudonocardiaceae</taxon>
        <taxon>Amycolatopsis</taxon>
    </lineage>
</organism>
<evidence type="ECO:0000313" key="6">
    <source>
        <dbReference type="Proteomes" id="UP000319769"/>
    </source>
</evidence>
<dbReference type="Gene3D" id="1.25.40.10">
    <property type="entry name" value="Tetratricopeptide repeat domain"/>
    <property type="match status" value="1"/>
</dbReference>
<dbReference type="PROSITE" id="PS50043">
    <property type="entry name" value="HTH_LUXR_2"/>
    <property type="match status" value="1"/>
</dbReference>
<dbReference type="InterPro" id="IPR036388">
    <property type="entry name" value="WH-like_DNA-bd_sf"/>
</dbReference>
<evidence type="ECO:0000256" key="3">
    <source>
        <dbReference type="ARBA" id="ARBA00023163"/>
    </source>
</evidence>
<gene>
    <name evidence="5" type="ORF">FPZ12_008810</name>
</gene>
<evidence type="ECO:0000256" key="2">
    <source>
        <dbReference type="ARBA" id="ARBA00023125"/>
    </source>
</evidence>
<dbReference type="InterPro" id="IPR000792">
    <property type="entry name" value="Tscrpt_reg_LuxR_C"/>
</dbReference>
<dbReference type="SUPFAM" id="SSF46894">
    <property type="entry name" value="C-terminal effector domain of the bipartite response regulators"/>
    <property type="match status" value="1"/>
</dbReference>
<dbReference type="Pfam" id="PF00196">
    <property type="entry name" value="GerE"/>
    <property type="match status" value="1"/>
</dbReference>
<dbReference type="InterPro" id="IPR059106">
    <property type="entry name" value="WHD_MalT"/>
</dbReference>
<keyword evidence="1" id="KW-0805">Transcription regulation</keyword>
<keyword evidence="2" id="KW-0238">DNA-binding</keyword>
<accession>A0A5N0VBC2</accession>
<dbReference type="GO" id="GO:0006355">
    <property type="term" value="P:regulation of DNA-templated transcription"/>
    <property type="evidence" value="ECO:0007669"/>
    <property type="project" value="InterPro"/>
</dbReference>
<evidence type="ECO:0000259" key="4">
    <source>
        <dbReference type="PROSITE" id="PS50043"/>
    </source>
</evidence>
<name>A0A5N0VBC2_9PSEU</name>